<keyword evidence="2" id="KW-0830">Ubiquinone</keyword>
<organism evidence="2 3">
    <name type="scientific">Chrysochromulina tobinii</name>
    <dbReference type="NCBI Taxonomy" id="1460289"/>
    <lineage>
        <taxon>Eukaryota</taxon>
        <taxon>Haptista</taxon>
        <taxon>Haptophyta</taxon>
        <taxon>Prymnesiophyceae</taxon>
        <taxon>Prymnesiales</taxon>
        <taxon>Chrysochromulinaceae</taxon>
        <taxon>Chrysochromulina</taxon>
    </lineage>
</organism>
<dbReference type="EMBL" id="JWZX01000818">
    <property type="protein sequence ID" value="KOO35562.1"/>
    <property type="molecule type" value="Genomic_DNA"/>
</dbReference>
<dbReference type="Gene3D" id="3.40.50.150">
    <property type="entry name" value="Vaccinia Virus protein VP39"/>
    <property type="match status" value="1"/>
</dbReference>
<dbReference type="OrthoDB" id="199041at2759"/>
<keyword evidence="2" id="KW-0489">Methyltransferase</keyword>
<reference evidence="3" key="1">
    <citation type="journal article" date="2015" name="PLoS Genet.">
        <title>Genome Sequence and Transcriptome Analyses of Chrysochromulina tobin: Metabolic Tools for Enhanced Algal Fitness in the Prominent Order Prymnesiales (Haptophyceae).</title>
        <authorList>
            <person name="Hovde B.T."/>
            <person name="Deodato C.R."/>
            <person name="Hunsperger H.M."/>
            <person name="Ryken S.A."/>
            <person name="Yost W."/>
            <person name="Jha R.K."/>
            <person name="Patterson J."/>
            <person name="Monnat R.J. Jr."/>
            <person name="Barlow S.B."/>
            <person name="Starkenburg S.R."/>
            <person name="Cattolico R.A."/>
        </authorList>
    </citation>
    <scope>NUCLEOTIDE SEQUENCE</scope>
    <source>
        <strain evidence="3">CCMP291</strain>
    </source>
</reference>
<sequence length="240" mass="26968">MSPLTIAICGAAAARNCCGPGCRSQPGESGTNVEAYYDDKYFQWQRKSGILKAKTTNWRKLLNVSRSDTVLDFGAGTGEILSVLQPHVAQTVAVEFSDVARAYESKYHPKIKSYKYPELVPDASVDLVFSTSVIEHVECPINELRELHRKLKPGGRVVIGIKNEGVELWKAWSSSNRDNHLYTWNSVLLGNTLRAAGFVIDHITYHALEHRIEQRIYVTKFGRLGHVFQYLYAYGHAPRA</sequence>
<evidence type="ECO:0000313" key="3">
    <source>
        <dbReference type="Proteomes" id="UP000037460"/>
    </source>
</evidence>
<name>A0A0M0KAF3_9EUKA</name>
<keyword evidence="3" id="KW-1185">Reference proteome</keyword>
<dbReference type="InterPro" id="IPR029063">
    <property type="entry name" value="SAM-dependent_MTases_sf"/>
</dbReference>
<protein>
    <submittedName>
        <fullName evidence="2">3-demethylubiquinone-9 3-o-methyltransferase</fullName>
    </submittedName>
</protein>
<dbReference type="Proteomes" id="UP000037460">
    <property type="component" value="Unassembled WGS sequence"/>
</dbReference>
<feature type="non-terminal residue" evidence="2">
    <location>
        <position position="240"/>
    </location>
</feature>
<gene>
    <name evidence="2" type="ORF">Ctob_015990</name>
</gene>
<evidence type="ECO:0000256" key="1">
    <source>
        <dbReference type="ARBA" id="ARBA00022679"/>
    </source>
</evidence>
<dbReference type="PANTHER" id="PTHR43861">
    <property type="entry name" value="TRANS-ACONITATE 2-METHYLTRANSFERASE-RELATED"/>
    <property type="match status" value="1"/>
</dbReference>
<evidence type="ECO:0000313" key="2">
    <source>
        <dbReference type="EMBL" id="KOO35562.1"/>
    </source>
</evidence>
<dbReference type="PANTHER" id="PTHR43861:SF3">
    <property type="entry name" value="PUTATIVE (AFU_ORTHOLOGUE AFUA_2G14390)-RELATED"/>
    <property type="match status" value="1"/>
</dbReference>
<accession>A0A0M0KAF3</accession>
<dbReference type="AlphaFoldDB" id="A0A0M0KAF3"/>
<proteinExistence type="predicted"/>
<dbReference type="CDD" id="cd02440">
    <property type="entry name" value="AdoMet_MTases"/>
    <property type="match status" value="1"/>
</dbReference>
<dbReference type="GO" id="GO:0008168">
    <property type="term" value="F:methyltransferase activity"/>
    <property type="evidence" value="ECO:0007669"/>
    <property type="project" value="UniProtKB-KW"/>
</dbReference>
<comment type="caution">
    <text evidence="2">The sequence shown here is derived from an EMBL/GenBank/DDBJ whole genome shotgun (WGS) entry which is preliminary data.</text>
</comment>
<keyword evidence="1 2" id="KW-0808">Transferase</keyword>
<dbReference type="Pfam" id="PF13489">
    <property type="entry name" value="Methyltransf_23"/>
    <property type="match status" value="1"/>
</dbReference>
<dbReference type="SUPFAM" id="SSF53335">
    <property type="entry name" value="S-adenosyl-L-methionine-dependent methyltransferases"/>
    <property type="match status" value="1"/>
</dbReference>
<dbReference type="GO" id="GO:0032259">
    <property type="term" value="P:methylation"/>
    <property type="evidence" value="ECO:0007669"/>
    <property type="project" value="UniProtKB-KW"/>
</dbReference>